<reference evidence="1" key="1">
    <citation type="submission" date="2018-01" db="EMBL/GenBank/DDBJ databases">
        <title>An insight into the sialome of Amazonian anophelines.</title>
        <authorList>
            <person name="Ribeiro J.M."/>
            <person name="Scarpassa V."/>
            <person name="Calvo E."/>
        </authorList>
    </citation>
    <scope>NUCLEOTIDE SEQUENCE</scope>
</reference>
<dbReference type="AlphaFoldDB" id="A0A2M4DR88"/>
<organism evidence="1">
    <name type="scientific">Anopheles darlingi</name>
    <name type="common">Mosquito</name>
    <dbReference type="NCBI Taxonomy" id="43151"/>
    <lineage>
        <taxon>Eukaryota</taxon>
        <taxon>Metazoa</taxon>
        <taxon>Ecdysozoa</taxon>
        <taxon>Arthropoda</taxon>
        <taxon>Hexapoda</taxon>
        <taxon>Insecta</taxon>
        <taxon>Pterygota</taxon>
        <taxon>Neoptera</taxon>
        <taxon>Endopterygota</taxon>
        <taxon>Diptera</taxon>
        <taxon>Nematocera</taxon>
        <taxon>Culicoidea</taxon>
        <taxon>Culicidae</taxon>
        <taxon>Anophelinae</taxon>
        <taxon>Anopheles</taxon>
    </lineage>
</organism>
<protein>
    <submittedName>
        <fullName evidence="1">Putative secreted protein</fullName>
    </submittedName>
</protein>
<accession>A0A2M4DR88</accession>
<proteinExistence type="predicted"/>
<dbReference type="EMBL" id="GGFL01015922">
    <property type="protein sequence ID" value="MBW80100.1"/>
    <property type="molecule type" value="Transcribed_RNA"/>
</dbReference>
<evidence type="ECO:0000313" key="1">
    <source>
        <dbReference type="EMBL" id="MBW80100.1"/>
    </source>
</evidence>
<sequence length="78" mass="9382">MHTTMAIELRFWWCCLAKLGPQSLVRRLDTLATFFYRFHRRPYSRISLVLEVLQQVLVLFHLSARLFRVPEVLHLELV</sequence>
<name>A0A2M4DR88_ANODA</name>